<feature type="transmembrane region" description="Helical" evidence="1">
    <location>
        <begin position="44"/>
        <end position="62"/>
    </location>
</feature>
<evidence type="ECO:0000313" key="3">
    <source>
        <dbReference type="Proteomes" id="UP000027602"/>
    </source>
</evidence>
<protein>
    <submittedName>
        <fullName evidence="2">Putative membrane protein</fullName>
    </submittedName>
</protein>
<dbReference type="KEGG" id="bmet:BMMGA3_04065"/>
<dbReference type="Pfam" id="PF26302">
    <property type="entry name" value="YhzF"/>
    <property type="match status" value="1"/>
</dbReference>
<dbReference type="InterPro" id="IPR058724">
    <property type="entry name" value="YhzF"/>
</dbReference>
<name>I3E7F5_BACMM</name>
<feature type="transmembrane region" description="Helical" evidence="1">
    <location>
        <begin position="6"/>
        <end position="24"/>
    </location>
</feature>
<proteinExistence type="predicted"/>
<dbReference type="Proteomes" id="UP000027602">
    <property type="component" value="Chromosome"/>
</dbReference>
<reference evidence="2 3" key="1">
    <citation type="journal article" date="2015" name="BMC Genomics">
        <title>Transcriptome analysis of thermophilic methylotrophic Bacillus methanolicus MGA3 using RNA-sequencing provides detailed insights into its previously uncharted transcriptional landscape.</title>
        <authorList>
            <person name="Irla M."/>
            <person name="Neshat A."/>
            <person name="Brautaset T."/>
            <person name="Ruckert C."/>
            <person name="Kalinowski J."/>
            <person name="Wendisch V.F."/>
        </authorList>
    </citation>
    <scope>NUCLEOTIDE SEQUENCE [LARGE SCALE GENOMIC DNA]</scope>
    <source>
        <strain evidence="3">MGA3 / ATCC 53907</strain>
    </source>
</reference>
<keyword evidence="1" id="KW-0472">Membrane</keyword>
<dbReference type="HOGENOM" id="CLU_207654_0_0_9"/>
<dbReference type="AlphaFoldDB" id="I3E7F5"/>
<organism evidence="2 3">
    <name type="scientific">Bacillus methanolicus (strain MGA3 / ATCC 53907)</name>
    <dbReference type="NCBI Taxonomy" id="796606"/>
    <lineage>
        <taxon>Bacteria</taxon>
        <taxon>Bacillati</taxon>
        <taxon>Bacillota</taxon>
        <taxon>Bacilli</taxon>
        <taxon>Bacillales</taxon>
        <taxon>Bacillaceae</taxon>
        <taxon>Bacillus</taxon>
    </lineage>
</organism>
<accession>I3E7F5</accession>
<keyword evidence="1" id="KW-1133">Transmembrane helix</keyword>
<evidence type="ECO:0000256" key="1">
    <source>
        <dbReference type="SAM" id="Phobius"/>
    </source>
</evidence>
<dbReference type="EMBL" id="CP007739">
    <property type="protein sequence ID" value="AIE59253.1"/>
    <property type="molecule type" value="Genomic_DNA"/>
</dbReference>
<dbReference type="OrthoDB" id="2943327at2"/>
<dbReference type="eggNOG" id="ENOG5030DAV">
    <property type="taxonomic scope" value="Bacteria"/>
</dbReference>
<sequence>MDGIIFGFFVLSAVLLIGTVLNLIATKKPGIYPPKYILKKRAGILAAGGIAVLFLGILLLSFR</sequence>
<gene>
    <name evidence="2" type="ORF">BMMGA3_04065</name>
</gene>
<evidence type="ECO:0000313" key="2">
    <source>
        <dbReference type="EMBL" id="AIE59253.1"/>
    </source>
</evidence>
<dbReference type="RefSeq" id="WP_004433386.1">
    <property type="nucleotide sequence ID" value="NZ_ADWW01000002.1"/>
</dbReference>
<keyword evidence="1" id="KW-0812">Transmembrane</keyword>
<keyword evidence="3" id="KW-1185">Reference proteome</keyword>